<evidence type="ECO:0000256" key="2">
    <source>
        <dbReference type="ARBA" id="ARBA00022555"/>
    </source>
</evidence>
<dbReference type="Gene3D" id="3.40.50.1470">
    <property type="entry name" value="Peptidyl-tRNA hydrolase"/>
    <property type="match status" value="1"/>
</dbReference>
<keyword evidence="7" id="KW-1185">Reference proteome</keyword>
<comment type="caution">
    <text evidence="6">The sequence shown here is derived from an EMBL/GenBank/DDBJ whole genome shotgun (WGS) entry which is preliminary data.</text>
</comment>
<keyword evidence="2" id="KW-0820">tRNA-binding</keyword>
<protein>
    <recommendedName>
        <fullName evidence="1">peptidyl-tRNA hydrolase</fullName>
        <ecNumber evidence="1">3.1.1.29</ecNumber>
    </recommendedName>
</protein>
<dbReference type="Pfam" id="PF01195">
    <property type="entry name" value="Pept_tRNA_hydro"/>
    <property type="match status" value="1"/>
</dbReference>
<keyword evidence="4" id="KW-0694">RNA-binding</keyword>
<sequence>MGHLILDQLINNKNNNTNIQQSFQEIPNFNNVSININKQLYSNVIFLKNLNFMNISGNALIPVWNSIINKYKNNTDQSINYKVEILVIYDELEKEVGKYQLRFGKVSSRGHNGLKSIVNGFGNEFYRLGVGIGRPNRLNNQNYKSIANYVLDKIPENDWEKIQYDVIPKIEEIIDELRS</sequence>
<gene>
    <name evidence="6" type="ORF">WICMUC_003158</name>
</gene>
<keyword evidence="3" id="KW-0378">Hydrolase</keyword>
<evidence type="ECO:0000313" key="7">
    <source>
        <dbReference type="Proteomes" id="UP000769528"/>
    </source>
</evidence>
<accession>A0A9P8PM71</accession>
<evidence type="ECO:0000256" key="4">
    <source>
        <dbReference type="ARBA" id="ARBA00022884"/>
    </source>
</evidence>
<dbReference type="EMBL" id="JAEUBF010000845">
    <property type="protein sequence ID" value="KAH3674612.1"/>
    <property type="molecule type" value="Genomic_DNA"/>
</dbReference>
<dbReference type="AlphaFoldDB" id="A0A9P8PM71"/>
<dbReference type="PANTHER" id="PTHR17224">
    <property type="entry name" value="PEPTIDYL-TRNA HYDROLASE"/>
    <property type="match status" value="1"/>
</dbReference>
<dbReference type="OrthoDB" id="1711136at2759"/>
<dbReference type="GO" id="GO:0004045">
    <property type="term" value="F:peptidyl-tRNA hydrolase activity"/>
    <property type="evidence" value="ECO:0007669"/>
    <property type="project" value="UniProtKB-EC"/>
</dbReference>
<dbReference type="EC" id="3.1.1.29" evidence="1"/>
<proteinExistence type="inferred from homology"/>
<dbReference type="SUPFAM" id="SSF53178">
    <property type="entry name" value="Peptidyl-tRNA hydrolase-like"/>
    <property type="match status" value="1"/>
</dbReference>
<organism evidence="6 7">
    <name type="scientific">Wickerhamomyces mucosus</name>
    <dbReference type="NCBI Taxonomy" id="1378264"/>
    <lineage>
        <taxon>Eukaryota</taxon>
        <taxon>Fungi</taxon>
        <taxon>Dikarya</taxon>
        <taxon>Ascomycota</taxon>
        <taxon>Saccharomycotina</taxon>
        <taxon>Saccharomycetes</taxon>
        <taxon>Phaffomycetales</taxon>
        <taxon>Wickerhamomycetaceae</taxon>
        <taxon>Wickerhamomyces</taxon>
    </lineage>
</organism>
<dbReference type="GO" id="GO:0000049">
    <property type="term" value="F:tRNA binding"/>
    <property type="evidence" value="ECO:0007669"/>
    <property type="project" value="UniProtKB-KW"/>
</dbReference>
<reference evidence="6" key="1">
    <citation type="journal article" date="2021" name="Open Biol.">
        <title>Shared evolutionary footprints suggest mitochondrial oxidative damage underlies multiple complex I losses in fungi.</title>
        <authorList>
            <person name="Schikora-Tamarit M.A."/>
            <person name="Marcet-Houben M."/>
            <person name="Nosek J."/>
            <person name="Gabaldon T."/>
        </authorList>
    </citation>
    <scope>NUCLEOTIDE SEQUENCE</scope>
    <source>
        <strain evidence="6">CBS6341</strain>
    </source>
</reference>
<evidence type="ECO:0000256" key="5">
    <source>
        <dbReference type="ARBA" id="ARBA00038063"/>
    </source>
</evidence>
<dbReference type="InterPro" id="IPR036416">
    <property type="entry name" value="Pept_tRNA_hydro_sf"/>
</dbReference>
<dbReference type="InterPro" id="IPR001328">
    <property type="entry name" value="Pept_tRNA_hydro"/>
</dbReference>
<evidence type="ECO:0000313" key="6">
    <source>
        <dbReference type="EMBL" id="KAH3674612.1"/>
    </source>
</evidence>
<dbReference type="PANTHER" id="PTHR17224:SF1">
    <property type="entry name" value="PEPTIDYL-TRNA HYDROLASE"/>
    <property type="match status" value="1"/>
</dbReference>
<dbReference type="PROSITE" id="PS01196">
    <property type="entry name" value="PEPT_TRNA_HYDROL_2"/>
    <property type="match status" value="1"/>
</dbReference>
<evidence type="ECO:0000256" key="1">
    <source>
        <dbReference type="ARBA" id="ARBA00013260"/>
    </source>
</evidence>
<dbReference type="InterPro" id="IPR018171">
    <property type="entry name" value="Pept_tRNA_hydro_CS"/>
</dbReference>
<comment type="similarity">
    <text evidence="5">Belongs to the PTH family.</text>
</comment>
<name>A0A9P8PM71_9ASCO</name>
<reference evidence="6" key="2">
    <citation type="submission" date="2021-01" db="EMBL/GenBank/DDBJ databases">
        <authorList>
            <person name="Schikora-Tamarit M.A."/>
        </authorList>
    </citation>
    <scope>NUCLEOTIDE SEQUENCE</scope>
    <source>
        <strain evidence="6">CBS6341</strain>
    </source>
</reference>
<dbReference type="Proteomes" id="UP000769528">
    <property type="component" value="Unassembled WGS sequence"/>
</dbReference>
<evidence type="ECO:0000256" key="3">
    <source>
        <dbReference type="ARBA" id="ARBA00022801"/>
    </source>
</evidence>